<feature type="chain" id="PRO_5019773459" evidence="8">
    <location>
        <begin position="26"/>
        <end position="451"/>
    </location>
</feature>
<dbReference type="InterPro" id="IPR003423">
    <property type="entry name" value="OMP_efflux"/>
</dbReference>
<evidence type="ECO:0000256" key="7">
    <source>
        <dbReference type="ARBA" id="ARBA00023237"/>
    </source>
</evidence>
<keyword evidence="6" id="KW-0472">Membrane</keyword>
<dbReference type="InterPro" id="IPR051906">
    <property type="entry name" value="TolC-like"/>
</dbReference>
<dbReference type="PANTHER" id="PTHR30026">
    <property type="entry name" value="OUTER MEMBRANE PROTEIN TOLC"/>
    <property type="match status" value="1"/>
</dbReference>
<sequence>MKKTRYLFAHFVLLLTLTLHTRAFAQTPADSITGPVTLKQAIDYALRNQPAVKQASIDEQINERDIRIGLSGWLPQVNGSGLYNYYYKGSPQAGASGANIPSNTGSIRNLSTLGVTASQVIYNNDVFLASRAKRYSRQYYKENTLSSQIDVVSDVSKAFFDVLLSEKQLDITIADITRLQRSLKDARNRYNAGVSDPTDYKQATIALNNSLATRKQTEEAIKSKTALLKQIMGVNAETPVSLSYDSTRYEQEISIDTLQTLNVNNRIEYRLLETTKALNNLNVNYYRFGFLPSLSAVGSYQHAYFSHDFSDLYDKSFPTGYVGLTLSVPIFQGTKRLQNLAKARLTVQRTDLDLVNTKNTINTQYTQALAAYKSNYASYRLIRENVDLASDVYKVVSLQYREGVKTYLDVIVAQSDLRTAQLSYYNALFNLLSSKIDLQRALGILPVGEPQ</sequence>
<dbReference type="GO" id="GO:0009279">
    <property type="term" value="C:cell outer membrane"/>
    <property type="evidence" value="ECO:0007669"/>
    <property type="project" value="UniProtKB-SubCell"/>
</dbReference>
<evidence type="ECO:0000256" key="8">
    <source>
        <dbReference type="SAM" id="SignalP"/>
    </source>
</evidence>
<keyword evidence="4" id="KW-1134">Transmembrane beta strand</keyword>
<evidence type="ECO:0000313" key="10">
    <source>
        <dbReference type="Proteomes" id="UP000270046"/>
    </source>
</evidence>
<evidence type="ECO:0000256" key="6">
    <source>
        <dbReference type="ARBA" id="ARBA00023136"/>
    </source>
</evidence>
<dbReference type="Proteomes" id="UP000270046">
    <property type="component" value="Chromosome"/>
</dbReference>
<dbReference type="GO" id="GO:1990281">
    <property type="term" value="C:efflux pump complex"/>
    <property type="evidence" value="ECO:0007669"/>
    <property type="project" value="TreeGrafter"/>
</dbReference>
<evidence type="ECO:0000256" key="4">
    <source>
        <dbReference type="ARBA" id="ARBA00022452"/>
    </source>
</evidence>
<feature type="signal peptide" evidence="8">
    <location>
        <begin position="1"/>
        <end position="25"/>
    </location>
</feature>
<gene>
    <name evidence="9" type="ORF">HYN43_004655</name>
</gene>
<dbReference type="Pfam" id="PF02321">
    <property type="entry name" value="OEP"/>
    <property type="match status" value="2"/>
</dbReference>
<dbReference type="SUPFAM" id="SSF56954">
    <property type="entry name" value="Outer membrane efflux proteins (OEP)"/>
    <property type="match status" value="1"/>
</dbReference>
<keyword evidence="7" id="KW-0998">Cell outer membrane</keyword>
<reference evidence="9 10" key="1">
    <citation type="submission" date="2018-10" db="EMBL/GenBank/DDBJ databases">
        <title>Genome sequencing of Mucilaginibacter sp. HYN0043.</title>
        <authorList>
            <person name="Kim M."/>
            <person name="Yi H."/>
        </authorList>
    </citation>
    <scope>NUCLEOTIDE SEQUENCE [LARGE SCALE GENOMIC DNA]</scope>
    <source>
        <strain evidence="9 10">HYN0043</strain>
    </source>
</reference>
<proteinExistence type="inferred from homology"/>
<dbReference type="PANTHER" id="PTHR30026:SF20">
    <property type="entry name" value="OUTER MEMBRANE PROTEIN TOLC"/>
    <property type="match status" value="1"/>
</dbReference>
<dbReference type="Gene3D" id="1.20.1600.10">
    <property type="entry name" value="Outer membrane efflux proteins (OEP)"/>
    <property type="match status" value="1"/>
</dbReference>
<evidence type="ECO:0000256" key="1">
    <source>
        <dbReference type="ARBA" id="ARBA00004442"/>
    </source>
</evidence>
<protein>
    <submittedName>
        <fullName evidence="9">TolC family protein</fullName>
    </submittedName>
</protein>
<accession>A0A494VTB1</accession>
<comment type="similarity">
    <text evidence="2">Belongs to the outer membrane factor (OMF) (TC 1.B.17) family.</text>
</comment>
<dbReference type="AlphaFoldDB" id="A0A494VTB1"/>
<organism evidence="9 10">
    <name type="scientific">Mucilaginibacter celer</name>
    <dbReference type="NCBI Taxonomy" id="2305508"/>
    <lineage>
        <taxon>Bacteria</taxon>
        <taxon>Pseudomonadati</taxon>
        <taxon>Bacteroidota</taxon>
        <taxon>Sphingobacteriia</taxon>
        <taxon>Sphingobacteriales</taxon>
        <taxon>Sphingobacteriaceae</taxon>
        <taxon>Mucilaginibacter</taxon>
    </lineage>
</organism>
<keyword evidence="8" id="KW-0732">Signal</keyword>
<dbReference type="RefSeq" id="WP_119408341.1">
    <property type="nucleotide sequence ID" value="NZ_CP032869.1"/>
</dbReference>
<dbReference type="OrthoDB" id="367883at2"/>
<evidence type="ECO:0000256" key="2">
    <source>
        <dbReference type="ARBA" id="ARBA00007613"/>
    </source>
</evidence>
<name>A0A494VTB1_9SPHI</name>
<comment type="subcellular location">
    <subcellularLocation>
        <location evidence="1">Cell outer membrane</location>
    </subcellularLocation>
</comment>
<keyword evidence="3" id="KW-0813">Transport</keyword>
<keyword evidence="10" id="KW-1185">Reference proteome</keyword>
<evidence type="ECO:0000256" key="3">
    <source>
        <dbReference type="ARBA" id="ARBA00022448"/>
    </source>
</evidence>
<dbReference type="EMBL" id="CP032869">
    <property type="protein sequence ID" value="AYL94628.1"/>
    <property type="molecule type" value="Genomic_DNA"/>
</dbReference>
<dbReference type="GO" id="GO:0015288">
    <property type="term" value="F:porin activity"/>
    <property type="evidence" value="ECO:0007669"/>
    <property type="project" value="TreeGrafter"/>
</dbReference>
<evidence type="ECO:0000313" key="9">
    <source>
        <dbReference type="EMBL" id="AYL94628.1"/>
    </source>
</evidence>
<dbReference type="KEGG" id="muh:HYN43_004655"/>
<evidence type="ECO:0000256" key="5">
    <source>
        <dbReference type="ARBA" id="ARBA00022692"/>
    </source>
</evidence>
<dbReference type="GO" id="GO:0015562">
    <property type="term" value="F:efflux transmembrane transporter activity"/>
    <property type="evidence" value="ECO:0007669"/>
    <property type="project" value="InterPro"/>
</dbReference>
<keyword evidence="5" id="KW-0812">Transmembrane</keyword>